<evidence type="ECO:0000259" key="3">
    <source>
        <dbReference type="Pfam" id="PF13240"/>
    </source>
</evidence>
<comment type="caution">
    <text evidence="4">The sequence shown here is derived from an EMBL/GenBank/DDBJ whole genome shotgun (WGS) entry which is preliminary data.</text>
</comment>
<feature type="compositionally biased region" description="Pro residues" evidence="1">
    <location>
        <begin position="276"/>
        <end position="292"/>
    </location>
</feature>
<evidence type="ECO:0000256" key="2">
    <source>
        <dbReference type="SAM" id="Phobius"/>
    </source>
</evidence>
<protein>
    <submittedName>
        <fullName evidence="4">Zinc-ribbon domain-containing protein</fullName>
    </submittedName>
</protein>
<feature type="region of interest" description="Disordered" evidence="1">
    <location>
        <begin position="23"/>
        <end position="150"/>
    </location>
</feature>
<reference evidence="4 5" key="1">
    <citation type="journal article" date="2021" name="Environ. Microbiol.">
        <title>Genetic insights into the dark matter of the mammalian gut microbiota through targeted genome reconstruction.</title>
        <authorList>
            <person name="Lugli G.A."/>
            <person name="Alessandri G."/>
            <person name="Milani C."/>
            <person name="Viappiani A."/>
            <person name="Fontana F."/>
            <person name="Tarracchini C."/>
            <person name="Mancabelli L."/>
            <person name="Argentini C."/>
            <person name="Ruiz L."/>
            <person name="Margolles A."/>
            <person name="van Sinderen D."/>
            <person name="Turroni F."/>
            <person name="Ventura M."/>
        </authorList>
    </citation>
    <scope>NUCLEOTIDE SEQUENCE [LARGE SCALE GENOMIC DNA]</scope>
    <source>
        <strain evidence="4 5">MA2</strain>
    </source>
</reference>
<accession>A0ABS5US18</accession>
<dbReference type="InterPro" id="IPR026870">
    <property type="entry name" value="Zinc_ribbon_dom"/>
</dbReference>
<feature type="compositionally biased region" description="Low complexity" evidence="1">
    <location>
        <begin position="212"/>
        <end position="231"/>
    </location>
</feature>
<dbReference type="Pfam" id="PF13240">
    <property type="entry name" value="Zn_Ribbon_1"/>
    <property type="match status" value="1"/>
</dbReference>
<evidence type="ECO:0000313" key="5">
    <source>
        <dbReference type="Proteomes" id="UP000773064"/>
    </source>
</evidence>
<sequence>MKYCSQCGVSNPDEARFCRQCGHPFANRGDAASGAPMVPGAAAAASQWTAQGSTPASAASPAPMPPAPSAKPELPPQQDIFRDVMTPFMPDVPQEPSPAGRVPEAETPSPAARTPEGEEPAPGGQVPEAEKTTVMPPVPPEESDHAQPTEAIDMHFLTDRVATGQTRLVPPPAEKGDGNDETMATQLIARPDDVINAPIDALSELSELINASTLEPAATEPAATEPATVEPADAEQPQETDESPVDMEPEPADAEDSHEPAEPQAPRDDSEIAPEPSAPPVPPAEPYPVPAEEPPHETERPSEPQPAPTAEESGHRSGSHRSRLETEARAFGGWLRTCLVRPSAAESARPWYAPVAILMISLFSVLACLLVVAHGVTVLESVPVLGPASAGALSKIAPAVFLASWIVFSLFDYGSIGIAWLMLLIEGDPTPFGTFHDRVVHALAPWAAMNLAAFLLALVRLDPLAILLWALATVTRIVWMTSFVWNGEVRRGLDPQWTRFLCALLQGLLVAVLFVILGAAVLAAL</sequence>
<evidence type="ECO:0000313" key="4">
    <source>
        <dbReference type="EMBL" id="MBT1173611.1"/>
    </source>
</evidence>
<feature type="compositionally biased region" description="Basic and acidic residues" evidence="1">
    <location>
        <begin position="293"/>
        <end position="302"/>
    </location>
</feature>
<feature type="transmembrane region" description="Helical" evidence="2">
    <location>
        <begin position="351"/>
        <end position="379"/>
    </location>
</feature>
<dbReference type="EMBL" id="JAFEJS010000012">
    <property type="protein sequence ID" value="MBT1173611.1"/>
    <property type="molecule type" value="Genomic_DNA"/>
</dbReference>
<gene>
    <name evidence="4" type="ORF">JS528_09715</name>
</gene>
<evidence type="ECO:0000256" key="1">
    <source>
        <dbReference type="SAM" id="MobiDB-lite"/>
    </source>
</evidence>
<feature type="compositionally biased region" description="Low complexity" evidence="1">
    <location>
        <begin position="31"/>
        <end position="61"/>
    </location>
</feature>
<feature type="compositionally biased region" description="Pro residues" evidence="1">
    <location>
        <begin position="62"/>
        <end position="75"/>
    </location>
</feature>
<feature type="compositionally biased region" description="Acidic residues" evidence="1">
    <location>
        <begin position="232"/>
        <end position="254"/>
    </location>
</feature>
<feature type="transmembrane region" description="Helical" evidence="2">
    <location>
        <begin position="400"/>
        <end position="423"/>
    </location>
</feature>
<feature type="transmembrane region" description="Helical" evidence="2">
    <location>
        <begin position="466"/>
        <end position="485"/>
    </location>
</feature>
<feature type="transmembrane region" description="Helical" evidence="2">
    <location>
        <begin position="497"/>
        <end position="524"/>
    </location>
</feature>
<keyword evidence="2" id="KW-0812">Transmembrane</keyword>
<proteinExistence type="predicted"/>
<keyword evidence="2" id="KW-0472">Membrane</keyword>
<feature type="region of interest" description="Disordered" evidence="1">
    <location>
        <begin position="165"/>
        <end position="184"/>
    </location>
</feature>
<dbReference type="Proteomes" id="UP000773064">
    <property type="component" value="Unassembled WGS sequence"/>
</dbReference>
<feature type="compositionally biased region" description="Basic and acidic residues" evidence="1">
    <location>
        <begin position="255"/>
        <end position="270"/>
    </location>
</feature>
<feature type="domain" description="Zinc-ribbon" evidence="3">
    <location>
        <begin position="3"/>
        <end position="24"/>
    </location>
</feature>
<feature type="transmembrane region" description="Helical" evidence="2">
    <location>
        <begin position="443"/>
        <end position="459"/>
    </location>
</feature>
<feature type="region of interest" description="Disordered" evidence="1">
    <location>
        <begin position="212"/>
        <end position="323"/>
    </location>
</feature>
<name>A0ABS5US18_9BIFI</name>
<keyword evidence="5" id="KW-1185">Reference proteome</keyword>
<keyword evidence="2" id="KW-1133">Transmembrane helix</keyword>
<organism evidence="4 5">
    <name type="scientific">Bifidobacterium santillanense</name>
    <dbReference type="NCBI Taxonomy" id="2809028"/>
    <lineage>
        <taxon>Bacteria</taxon>
        <taxon>Bacillati</taxon>
        <taxon>Actinomycetota</taxon>
        <taxon>Actinomycetes</taxon>
        <taxon>Bifidobacteriales</taxon>
        <taxon>Bifidobacteriaceae</taxon>
        <taxon>Bifidobacterium</taxon>
    </lineage>
</organism>